<evidence type="ECO:0000256" key="2">
    <source>
        <dbReference type="SAM" id="SignalP"/>
    </source>
</evidence>
<reference evidence="3 4" key="1">
    <citation type="submission" date="2015-01" db="EMBL/GenBank/DDBJ databases">
        <title>Vibrio sp. C1 JCM 19231 whole genome shotgun sequence.</title>
        <authorList>
            <person name="Sawabe T."/>
            <person name="Meirelles P."/>
            <person name="Feng G."/>
            <person name="Sayaka M."/>
            <person name="Hattori M."/>
            <person name="Ohkuma M."/>
        </authorList>
    </citation>
    <scope>NUCLEOTIDE SEQUENCE [LARGE SCALE GENOMIC DNA]</scope>
    <source>
        <strain evidence="4">JCM 19231</strain>
    </source>
</reference>
<organism evidence="3 4">
    <name type="scientific">Vibrio ishigakensis</name>
    <dbReference type="NCBI Taxonomy" id="1481914"/>
    <lineage>
        <taxon>Bacteria</taxon>
        <taxon>Pseudomonadati</taxon>
        <taxon>Pseudomonadota</taxon>
        <taxon>Gammaproteobacteria</taxon>
        <taxon>Vibrionales</taxon>
        <taxon>Vibrionaceae</taxon>
        <taxon>Vibrio</taxon>
    </lineage>
</organism>
<protein>
    <submittedName>
        <fullName evidence="3">Uncharacterized protein</fullName>
    </submittedName>
</protein>
<evidence type="ECO:0000256" key="1">
    <source>
        <dbReference type="SAM" id="Phobius"/>
    </source>
</evidence>
<accession>A0A0B8P823</accession>
<keyword evidence="2" id="KW-0732">Signal</keyword>
<proteinExistence type="predicted"/>
<feature type="chain" id="PRO_5002139784" evidence="2">
    <location>
        <begin position="21"/>
        <end position="83"/>
    </location>
</feature>
<name>A0A0B8P823_9VIBR</name>
<dbReference type="Proteomes" id="UP000031671">
    <property type="component" value="Unassembled WGS sequence"/>
</dbReference>
<evidence type="ECO:0000313" key="3">
    <source>
        <dbReference type="EMBL" id="GAM59373.1"/>
    </source>
</evidence>
<keyword evidence="1" id="KW-0812">Transmembrane</keyword>
<keyword evidence="1" id="KW-0472">Membrane</keyword>
<feature type="transmembrane region" description="Helical" evidence="1">
    <location>
        <begin position="61"/>
        <end position="82"/>
    </location>
</feature>
<comment type="caution">
    <text evidence="3">The sequence shown here is derived from an EMBL/GenBank/DDBJ whole genome shotgun (WGS) entry which is preliminary data.</text>
</comment>
<gene>
    <name evidence="3" type="ORF">JCM19231_1727</name>
</gene>
<dbReference type="AlphaFoldDB" id="A0A0B8P823"/>
<evidence type="ECO:0000313" key="4">
    <source>
        <dbReference type="Proteomes" id="UP000031671"/>
    </source>
</evidence>
<dbReference type="EMBL" id="BBRZ01000146">
    <property type="protein sequence ID" value="GAM59373.1"/>
    <property type="molecule type" value="Genomic_DNA"/>
</dbReference>
<keyword evidence="1" id="KW-1133">Transmembrane helix</keyword>
<reference evidence="3 4" key="2">
    <citation type="submission" date="2015-01" db="EMBL/GenBank/DDBJ databases">
        <authorList>
            <consortium name="NBRP consortium"/>
            <person name="Sawabe T."/>
            <person name="Meirelles P."/>
            <person name="Feng G."/>
            <person name="Sayaka M."/>
            <person name="Hattori M."/>
            <person name="Ohkuma M."/>
        </authorList>
    </citation>
    <scope>NUCLEOTIDE SEQUENCE [LARGE SCALE GENOMIC DNA]</scope>
    <source>
        <strain evidence="4">JCM 19231</strain>
    </source>
</reference>
<sequence length="83" mass="8680">MKKQLLAVAVASLVSVPVLADGDLTGSGVLIWTGSIDSACGWSSNEANPGDLGFGDWAQSLLLLCLSIIVMKMSLLCLMRLLT</sequence>
<keyword evidence="4" id="KW-1185">Reference proteome</keyword>
<feature type="signal peptide" evidence="2">
    <location>
        <begin position="1"/>
        <end position="20"/>
    </location>
</feature>